<protein>
    <submittedName>
        <fullName evidence="7">MFS general substrate transporter</fullName>
    </submittedName>
</protein>
<dbReference type="Pfam" id="PF07690">
    <property type="entry name" value="MFS_1"/>
    <property type="match status" value="1"/>
</dbReference>
<dbReference type="RefSeq" id="XP_066708296.1">
    <property type="nucleotide sequence ID" value="XM_066865167.1"/>
</dbReference>
<keyword evidence="2 6" id="KW-0812">Transmembrane</keyword>
<feature type="transmembrane region" description="Helical" evidence="6">
    <location>
        <begin position="368"/>
        <end position="387"/>
    </location>
</feature>
<gene>
    <name evidence="7" type="ORF">PG994_013758</name>
</gene>
<keyword evidence="4 6" id="KW-0472">Membrane</keyword>
<keyword evidence="8" id="KW-1185">Reference proteome</keyword>
<evidence type="ECO:0000256" key="2">
    <source>
        <dbReference type="ARBA" id="ARBA00022692"/>
    </source>
</evidence>
<comment type="subcellular location">
    <subcellularLocation>
        <location evidence="1">Membrane</location>
        <topology evidence="1">Multi-pass membrane protein</topology>
    </subcellularLocation>
</comment>
<evidence type="ECO:0000313" key="8">
    <source>
        <dbReference type="Proteomes" id="UP001480595"/>
    </source>
</evidence>
<evidence type="ECO:0000256" key="6">
    <source>
        <dbReference type="SAM" id="Phobius"/>
    </source>
</evidence>
<feature type="transmembrane region" description="Helical" evidence="6">
    <location>
        <begin position="490"/>
        <end position="513"/>
    </location>
</feature>
<accession>A0ABR1T2D3</accession>
<feature type="transmembrane region" description="Helical" evidence="6">
    <location>
        <begin position="258"/>
        <end position="277"/>
    </location>
</feature>
<reference evidence="7 8" key="1">
    <citation type="submission" date="2023-01" db="EMBL/GenBank/DDBJ databases">
        <title>Analysis of 21 Apiospora genomes using comparative genomics revels a genus with tremendous synthesis potential of carbohydrate active enzymes and secondary metabolites.</title>
        <authorList>
            <person name="Sorensen T."/>
        </authorList>
    </citation>
    <scope>NUCLEOTIDE SEQUENCE [LARGE SCALE GENOMIC DNA]</scope>
    <source>
        <strain evidence="7 8">CBS 135458</strain>
    </source>
</reference>
<evidence type="ECO:0000256" key="5">
    <source>
        <dbReference type="SAM" id="MobiDB-lite"/>
    </source>
</evidence>
<proteinExistence type="predicted"/>
<dbReference type="Proteomes" id="UP001480595">
    <property type="component" value="Unassembled WGS sequence"/>
</dbReference>
<sequence length="563" mass="62576">MPDHHSGPTTTTTPMTQQPHPDCPASASSSTETSPAPHRSHTPHTDINNNNKEEKDGLPGADQAAALDPGKETRTADGRPVLGEADAEDALSFSLPEWRKWTILVIILFIQTSMNSNASMYGFAVDGLAEKYEVAPETARLGQMAFLVAYAFGCELWAPWSEEIGRWPTQQASLFLVNIWQISSALSPTFGGVIVSRILGGLSTSGGSVTLGVIADMYRPEDTGFQYAVAFVILSSVGGSPAGAVIGGFVGQYRSVEWIFWTLLIMGGIVQVTHFFLVPETNPFILLDREAKKRRKNGHEVYGPNEVKLKRFSLKKTGKIWWRPYFMLLTEPIVIWLSLLSGFSDMLVFVFLEAFTPIFEQYGFETHQIGLAFMGTIVAYIIAYFTYLPSRLWWLLWLAPLLPIGLFGFAWTSFGPDKSHWIAPIIFAAVIGIANYGVYKSSIDYMLAAYGPFGASATGGNDFARDFLAGIAALYAHPFYENVGPKEYHLIYPSTILACMGVLFIIPIYVFYWKGPQIRLRSKFAQELEKSRQERLLRKKRRRSSAAAGEKASMQQEQHLEDV</sequence>
<dbReference type="SUPFAM" id="SSF103473">
    <property type="entry name" value="MFS general substrate transporter"/>
    <property type="match status" value="1"/>
</dbReference>
<evidence type="ECO:0000256" key="3">
    <source>
        <dbReference type="ARBA" id="ARBA00022989"/>
    </source>
</evidence>
<comment type="caution">
    <text evidence="7">The sequence shown here is derived from an EMBL/GenBank/DDBJ whole genome shotgun (WGS) entry which is preliminary data.</text>
</comment>
<feature type="region of interest" description="Disordered" evidence="5">
    <location>
        <begin position="1"/>
        <end position="81"/>
    </location>
</feature>
<evidence type="ECO:0000313" key="7">
    <source>
        <dbReference type="EMBL" id="KAK8040751.1"/>
    </source>
</evidence>
<feature type="region of interest" description="Disordered" evidence="5">
    <location>
        <begin position="535"/>
        <end position="563"/>
    </location>
</feature>
<dbReference type="PANTHER" id="PTHR23502:SF3">
    <property type="entry name" value="MAJOR FACILITATOR SUPERFAMILY (MFS) PROFILE DOMAIN-CONTAINING PROTEIN-RELATED"/>
    <property type="match status" value="1"/>
</dbReference>
<evidence type="ECO:0000256" key="4">
    <source>
        <dbReference type="ARBA" id="ARBA00023136"/>
    </source>
</evidence>
<dbReference type="PANTHER" id="PTHR23502">
    <property type="entry name" value="MAJOR FACILITATOR SUPERFAMILY"/>
    <property type="match status" value="1"/>
</dbReference>
<dbReference type="Gene3D" id="1.20.1250.20">
    <property type="entry name" value="MFS general substrate transporter like domains"/>
    <property type="match status" value="1"/>
</dbReference>
<dbReference type="GeneID" id="92098230"/>
<feature type="transmembrane region" description="Helical" evidence="6">
    <location>
        <begin position="393"/>
        <end position="414"/>
    </location>
</feature>
<dbReference type="InterPro" id="IPR011701">
    <property type="entry name" value="MFS"/>
</dbReference>
<feature type="transmembrane region" description="Helical" evidence="6">
    <location>
        <begin position="333"/>
        <end position="356"/>
    </location>
</feature>
<name>A0ABR1T2D3_9PEZI</name>
<keyword evidence="3 6" id="KW-1133">Transmembrane helix</keyword>
<dbReference type="EMBL" id="JAQQWL010000015">
    <property type="protein sequence ID" value="KAK8040751.1"/>
    <property type="molecule type" value="Genomic_DNA"/>
</dbReference>
<feature type="transmembrane region" description="Helical" evidence="6">
    <location>
        <begin position="227"/>
        <end position="251"/>
    </location>
</feature>
<organism evidence="7 8">
    <name type="scientific">Apiospora phragmitis</name>
    <dbReference type="NCBI Taxonomy" id="2905665"/>
    <lineage>
        <taxon>Eukaryota</taxon>
        <taxon>Fungi</taxon>
        <taxon>Dikarya</taxon>
        <taxon>Ascomycota</taxon>
        <taxon>Pezizomycotina</taxon>
        <taxon>Sordariomycetes</taxon>
        <taxon>Xylariomycetidae</taxon>
        <taxon>Amphisphaeriales</taxon>
        <taxon>Apiosporaceae</taxon>
        <taxon>Apiospora</taxon>
    </lineage>
</organism>
<evidence type="ECO:0000256" key="1">
    <source>
        <dbReference type="ARBA" id="ARBA00004141"/>
    </source>
</evidence>
<feature type="transmembrane region" description="Helical" evidence="6">
    <location>
        <begin position="421"/>
        <end position="439"/>
    </location>
</feature>
<dbReference type="InterPro" id="IPR036259">
    <property type="entry name" value="MFS_trans_sf"/>
</dbReference>
<feature type="compositionally biased region" description="Low complexity" evidence="5">
    <location>
        <begin position="8"/>
        <end position="37"/>
    </location>
</feature>